<evidence type="ECO:0000313" key="1">
    <source>
        <dbReference type="EMBL" id="KAA8713011.1"/>
    </source>
</evidence>
<dbReference type="AlphaFoldDB" id="A0A5M9QXV6"/>
<reference evidence="1 2" key="1">
    <citation type="submission" date="2019-09" db="EMBL/GenBank/DDBJ databases">
        <title>Draft genome sequence of various Type strains from the CCUG.</title>
        <authorList>
            <person name="Pineiro-Iglesias B."/>
            <person name="Tunovic T."/>
            <person name="Unosson C."/>
            <person name="Inganas E."/>
            <person name="Ohlen M."/>
            <person name="Cardew S."/>
            <person name="Jensie-Markopoulos S."/>
            <person name="Salva-Serra F."/>
            <person name="Jaen-Luchoro D."/>
            <person name="Karlsson R."/>
            <person name="Svensson-Stadler L."/>
            <person name="Chun J."/>
            <person name="Moore E."/>
        </authorList>
    </citation>
    <scope>NUCLEOTIDE SEQUENCE [LARGE SCALE GENOMIC DNA]</scope>
    <source>
        <strain evidence="1 2">CCUG 53682T</strain>
    </source>
</reference>
<protein>
    <submittedName>
        <fullName evidence="1">Uncharacterized protein</fullName>
    </submittedName>
</protein>
<proteinExistence type="predicted"/>
<sequence length="146" mass="16227">MEMTTVSPLITDKVREKAKLAVMSSRFGAFIIAATNLEIARHMALLDGERVNRRLRSVAKGMMEKCGLDELNRLLRELATSSNTDKAYSAILSYRDSFLTSAETRIAEMNVYCGGDLDELIEQGADVEALTSKVAEFRKLYAQRAA</sequence>
<organism evidence="1 2">
    <name type="scientific">Morganella psychrotolerans</name>
    <dbReference type="NCBI Taxonomy" id="368603"/>
    <lineage>
        <taxon>Bacteria</taxon>
        <taxon>Pseudomonadati</taxon>
        <taxon>Pseudomonadota</taxon>
        <taxon>Gammaproteobacteria</taxon>
        <taxon>Enterobacterales</taxon>
        <taxon>Morganellaceae</taxon>
        <taxon>Morganella</taxon>
    </lineage>
</organism>
<dbReference type="EMBL" id="VXKB01000008">
    <property type="protein sequence ID" value="KAA8713011.1"/>
    <property type="molecule type" value="Genomic_DNA"/>
</dbReference>
<dbReference type="RefSeq" id="WP_150385168.1">
    <property type="nucleotide sequence ID" value="NZ_BAAAFS010000007.1"/>
</dbReference>
<evidence type="ECO:0000313" key="2">
    <source>
        <dbReference type="Proteomes" id="UP000322181"/>
    </source>
</evidence>
<gene>
    <name evidence="1" type="ORF">F4V73_18010</name>
</gene>
<dbReference type="OrthoDB" id="6447251at2"/>
<comment type="caution">
    <text evidence="1">The sequence shown here is derived from an EMBL/GenBank/DDBJ whole genome shotgun (WGS) entry which is preliminary data.</text>
</comment>
<accession>A0A5M9QXV6</accession>
<name>A0A5M9QXV6_9GAMM</name>
<dbReference type="Proteomes" id="UP000322181">
    <property type="component" value="Unassembled WGS sequence"/>
</dbReference>